<dbReference type="PRINTS" id="PR01705">
    <property type="entry name" value="TSP1REPEAT"/>
</dbReference>
<proteinExistence type="predicted"/>
<dbReference type="SMART" id="SM00181">
    <property type="entry name" value="EGF"/>
    <property type="match status" value="1"/>
</dbReference>
<organism evidence="13 14">
    <name type="scientific">Dreissena polymorpha</name>
    <name type="common">Zebra mussel</name>
    <name type="synonym">Mytilus polymorpha</name>
    <dbReference type="NCBI Taxonomy" id="45954"/>
    <lineage>
        <taxon>Eukaryota</taxon>
        <taxon>Metazoa</taxon>
        <taxon>Spiralia</taxon>
        <taxon>Lophotrochozoa</taxon>
        <taxon>Mollusca</taxon>
        <taxon>Bivalvia</taxon>
        <taxon>Autobranchia</taxon>
        <taxon>Heteroconchia</taxon>
        <taxon>Euheterodonta</taxon>
        <taxon>Imparidentia</taxon>
        <taxon>Neoheterodontei</taxon>
        <taxon>Myida</taxon>
        <taxon>Dreissenoidea</taxon>
        <taxon>Dreissenidae</taxon>
        <taxon>Dreissena</taxon>
    </lineage>
</organism>
<comment type="caution">
    <text evidence="9">Lacks conserved residue(s) required for the propagation of feature annotation.</text>
</comment>
<keyword evidence="2" id="KW-0964">Secreted</keyword>
<evidence type="ECO:0000313" key="14">
    <source>
        <dbReference type="Proteomes" id="UP000828390"/>
    </source>
</evidence>
<dbReference type="Proteomes" id="UP000828390">
    <property type="component" value="Unassembled WGS sequence"/>
</dbReference>
<dbReference type="PROSITE" id="PS50287">
    <property type="entry name" value="SRCR_2"/>
    <property type="match status" value="1"/>
</dbReference>
<keyword evidence="3 8" id="KW-0245">EGF-like domain</keyword>
<evidence type="ECO:0000256" key="7">
    <source>
        <dbReference type="ARBA" id="ARBA00023180"/>
    </source>
</evidence>
<dbReference type="SUPFAM" id="SSF57196">
    <property type="entry name" value="EGF/Laminin"/>
    <property type="match status" value="1"/>
</dbReference>
<dbReference type="Pfam" id="PF00090">
    <property type="entry name" value="TSP_1"/>
    <property type="match status" value="24"/>
</dbReference>
<keyword evidence="4" id="KW-0732">Signal</keyword>
<dbReference type="Gene3D" id="2.10.25.10">
    <property type="entry name" value="Laminin"/>
    <property type="match status" value="1"/>
</dbReference>
<comment type="caution">
    <text evidence="13">The sequence shown here is derived from an EMBL/GenBank/DDBJ whole genome shotgun (WGS) entry which is preliminary data.</text>
</comment>
<sequence length="1755" mass="193504">MYNNFTTKRQVIHCAYECLKSSRCRSFNFEHLTHTCELNDADHVTATRSLQDEAKGTSSDYFQRAAFSIEPEALGPCAREPCKNGGRCLDTVTHNMERTYFCICTDQYMGENCTQKKNQIDWDEWEDWGPCSVTCEEGWTARRRRCIDVVSSETLPPSQCFGRDVEYKSCKLQSCPRWLQWSEWGSCSTEDTCGRGVKLRHRKCSNGGVPGVDRWCLGFTNQSAPCEGINCRGMLVITDSRKHGDGRVEVQNDLDDSTLALCADHGWDQSEIDVVCRQIGFQGAADDAIMNHYQMNRLVPGTPVYRLMCSGSEKTIQACRRERVENCSTLAGMMCKIKGGWSLWSGWSECSVTCEDGQRTRTRACNHPPPNYGGTPCPGDHVQYKPCTEKMCPIDGVWATWSQWSACDVTCENGTRFRTRKCTGPFHQGSDCHGKASEVEGCFPRMCPVDGVWNAWVAWSECSHTCGYGNRNRSRTCKGPFHDGAECPGSPHDAETCNAFSCPVDGSWKLWGTWGECSVTCGGGLRNRSRDCDRPEHGGENCAGPSEQAEDCNDFPCPIDCVFGEWSLWSACSVTCANGTQWREREAYGPYHGGKNCSGNLRDERVCVAASCPVDGMWNDWSAWDACNVTCGGGTMLRQRVCIGPYFDGEPCIGEKEHQDECNTHECPVDGQWAVWGTWELCNTTCGGGYQSRMRECNRGQFGGIDCVGDSESWQECNTFPCPVNGEWQPWNAWSSCNVTCGGGKVVRKRVCQQPLHGGEYCTGTHEDFMPCNEHNCPVDGVWQLWSDWTECTVTCGTGSQYRNRTCEGPYHSGENCSGAWDELRDCNTDMCPIDGIFGEWSQWSDCSHSCGRGSTFRNRTCFGPYNGGAECVGSIEESQFCNPSSCPVHGVWNVWAQWSACSSTCENGTRLRMRTCDGPFNGGDECEGAETEVNDCWERWCPVDGVWTDWTPWEECPVTCGGSLQNRSRDCLGPYYDGANCTGESAESQDCNTDPCPVDGSWSLWTKWSQCNVTCGGGSSGRTRFCAEGMFGGSNCTGPAKEFKVCNTFECPIDGFWDTWGIWTDCSLSCDTGERRRYRNCTGPFHGGADCVGAAGEEEPCNTHTCPVDGVWEMWATWSTCNVTCGGGTRLRSRDCLGPFDGGAECSGSNMSSEACNTHDCPIDGVWTDWSSWEVCSVTCGGGIQLRHRDCTGPFYGGANCIGNDSDTRECSSNNCPIDGVVSEWSEFYTCDVTCGGGIQWRNRTCIGPLYGGADCTDSLEQSSECNTHNCPVDGVFMNWSAWEACDVTCGGGTQWRNRTCDGPYYGGAACIGPEKENQTCNEFNCPVDGVWDPWSAWNECPFTCGGAAHSRFRVCFGPFYGGANCTGPNEESKDCNSNNCPVDGVFSDWSEWYSCAVTCGGGIQLRNRSCIGPLYGGAECSGDFGDTQKCNTQECPVDGFWLAWQPWQDCTTTCGGGKRSRIRTCDGPHFGGAKCPENPNDTEICGTDPCPIPGLWQEWSIWSLCTVTCGGGTRYRNRTCDMTSFGNLTAPCEGPTDELDNCHTYHCFPLAIHCADWASRGLNQSCTADVDPDGEQPLFGSVKVECDFDTEPGKAVTVIHHDQEDRTQVKGYEGAGEYQVTLNYETGWGAAIKIVDSSDECAQFMRWDCKAAIIHNPYDPDMLTTFWMNRTEQMANYFGGGSPGSGNCACGETNSCFSASLPCNCDENDDVWRYDEGFVTNKDELPIHSFYAGDTGLEEREIGWFTLGPVLCY</sequence>
<evidence type="ECO:0000256" key="8">
    <source>
        <dbReference type="PROSITE-ProRule" id="PRU00076"/>
    </source>
</evidence>
<keyword evidence="7" id="KW-0325">Glycoprotein</keyword>
<name>A0A9D3YBL2_DREPO</name>
<evidence type="ECO:0000256" key="6">
    <source>
        <dbReference type="ARBA" id="ARBA00023157"/>
    </source>
</evidence>
<accession>A0A9D3YBL2</accession>
<dbReference type="FunFam" id="2.20.100.10:FF:000001">
    <property type="entry name" value="semaphorin-5A isoform X1"/>
    <property type="match status" value="9"/>
</dbReference>
<dbReference type="GO" id="GO:0016020">
    <property type="term" value="C:membrane"/>
    <property type="evidence" value="ECO:0007669"/>
    <property type="project" value="InterPro"/>
</dbReference>
<dbReference type="PANTHER" id="PTHR22906:SF43">
    <property type="entry name" value="PROPERDIN"/>
    <property type="match status" value="1"/>
</dbReference>
<dbReference type="InterPro" id="IPR000742">
    <property type="entry name" value="EGF"/>
</dbReference>
<protein>
    <submittedName>
        <fullName evidence="13">Uncharacterized protein</fullName>
    </submittedName>
</protein>
<evidence type="ECO:0000256" key="9">
    <source>
        <dbReference type="PROSITE-ProRule" id="PRU00196"/>
    </source>
</evidence>
<feature type="disulfide bond" evidence="8">
    <location>
        <begin position="104"/>
        <end position="113"/>
    </location>
</feature>
<reference evidence="13" key="2">
    <citation type="submission" date="2020-11" db="EMBL/GenBank/DDBJ databases">
        <authorList>
            <person name="McCartney M.A."/>
            <person name="Auch B."/>
            <person name="Kono T."/>
            <person name="Mallez S."/>
            <person name="Becker A."/>
            <person name="Gohl D.M."/>
            <person name="Silverstein K.A.T."/>
            <person name="Koren S."/>
            <person name="Bechman K.B."/>
            <person name="Herman A."/>
            <person name="Abrahante J.E."/>
            <person name="Garbe J."/>
        </authorList>
    </citation>
    <scope>NUCLEOTIDE SEQUENCE</scope>
    <source>
        <strain evidence="13">Duluth1</strain>
        <tissue evidence="13">Whole animal</tissue>
    </source>
</reference>
<dbReference type="InterPro" id="IPR052065">
    <property type="entry name" value="Compl_asym_regulator"/>
</dbReference>
<reference evidence="13" key="1">
    <citation type="journal article" date="2019" name="bioRxiv">
        <title>The Genome of the Zebra Mussel, Dreissena polymorpha: A Resource for Invasive Species Research.</title>
        <authorList>
            <person name="McCartney M.A."/>
            <person name="Auch B."/>
            <person name="Kono T."/>
            <person name="Mallez S."/>
            <person name="Zhang Y."/>
            <person name="Obille A."/>
            <person name="Becker A."/>
            <person name="Abrahante J.E."/>
            <person name="Garbe J."/>
            <person name="Badalamenti J.P."/>
            <person name="Herman A."/>
            <person name="Mangelson H."/>
            <person name="Liachko I."/>
            <person name="Sullivan S."/>
            <person name="Sone E.D."/>
            <person name="Koren S."/>
            <person name="Silverstein K.A.T."/>
            <person name="Beckman K.B."/>
            <person name="Gohl D.M."/>
        </authorList>
    </citation>
    <scope>NUCLEOTIDE SEQUENCE</scope>
    <source>
        <strain evidence="13">Duluth1</strain>
        <tissue evidence="13">Whole animal</tissue>
    </source>
</reference>
<gene>
    <name evidence="13" type="ORF">DPMN_084332</name>
</gene>
<dbReference type="SUPFAM" id="SSF57414">
    <property type="entry name" value="Hairpin loop containing domain-like"/>
    <property type="match status" value="1"/>
</dbReference>
<dbReference type="PROSITE" id="PS50948">
    <property type="entry name" value="PAN"/>
    <property type="match status" value="1"/>
</dbReference>
<feature type="domain" description="Apple" evidence="12">
    <location>
        <begin position="1"/>
        <end position="66"/>
    </location>
</feature>
<dbReference type="PROSITE" id="PS50026">
    <property type="entry name" value="EGF_3"/>
    <property type="match status" value="1"/>
</dbReference>
<evidence type="ECO:0000256" key="3">
    <source>
        <dbReference type="ARBA" id="ARBA00022536"/>
    </source>
</evidence>
<dbReference type="FunFam" id="2.20.100.10:FF:000004">
    <property type="entry name" value="Adhesion G protein-coupled receptor B2"/>
    <property type="match status" value="3"/>
</dbReference>
<dbReference type="InterPro" id="IPR003609">
    <property type="entry name" value="Pan_app"/>
</dbReference>
<evidence type="ECO:0000259" key="10">
    <source>
        <dbReference type="PROSITE" id="PS50026"/>
    </source>
</evidence>
<feature type="domain" description="EGF-like" evidence="10">
    <location>
        <begin position="73"/>
        <end position="114"/>
    </location>
</feature>
<dbReference type="SUPFAM" id="SSF82895">
    <property type="entry name" value="TSP-1 type 1 repeat"/>
    <property type="match status" value="24"/>
</dbReference>
<comment type="subcellular location">
    <subcellularLocation>
        <location evidence="1">Secreted</location>
    </subcellularLocation>
</comment>
<dbReference type="InterPro" id="IPR036772">
    <property type="entry name" value="SRCR-like_dom_sf"/>
</dbReference>
<dbReference type="GO" id="GO:0005576">
    <property type="term" value="C:extracellular region"/>
    <property type="evidence" value="ECO:0007669"/>
    <property type="project" value="UniProtKB-SubCell"/>
</dbReference>
<evidence type="ECO:0000256" key="1">
    <source>
        <dbReference type="ARBA" id="ARBA00004613"/>
    </source>
</evidence>
<dbReference type="PROSITE" id="PS00022">
    <property type="entry name" value="EGF_1"/>
    <property type="match status" value="1"/>
</dbReference>
<evidence type="ECO:0000313" key="13">
    <source>
        <dbReference type="EMBL" id="KAH3696852.1"/>
    </source>
</evidence>
<keyword evidence="5" id="KW-0677">Repeat</keyword>
<feature type="domain" description="SRCR" evidence="11">
    <location>
        <begin position="235"/>
        <end position="336"/>
    </location>
</feature>
<dbReference type="SMART" id="SM00202">
    <property type="entry name" value="SR"/>
    <property type="match status" value="1"/>
</dbReference>
<evidence type="ECO:0000256" key="5">
    <source>
        <dbReference type="ARBA" id="ARBA00022737"/>
    </source>
</evidence>
<keyword evidence="6 9" id="KW-1015">Disulfide bond</keyword>
<dbReference type="PROSITE" id="PS50092">
    <property type="entry name" value="TSP1"/>
    <property type="match status" value="24"/>
</dbReference>
<dbReference type="InterPro" id="IPR001190">
    <property type="entry name" value="SRCR"/>
</dbReference>
<dbReference type="InterPro" id="IPR000884">
    <property type="entry name" value="TSP1_rpt"/>
</dbReference>
<dbReference type="EMBL" id="JAIWYP010000016">
    <property type="protein sequence ID" value="KAH3696852.1"/>
    <property type="molecule type" value="Genomic_DNA"/>
</dbReference>
<dbReference type="Gene3D" id="3.50.4.10">
    <property type="entry name" value="Hepatocyte Growth Factor"/>
    <property type="match status" value="1"/>
</dbReference>
<dbReference type="InterPro" id="IPR036383">
    <property type="entry name" value="TSP1_rpt_sf"/>
</dbReference>
<dbReference type="PANTHER" id="PTHR22906">
    <property type="entry name" value="PROPERDIN"/>
    <property type="match status" value="1"/>
</dbReference>
<dbReference type="Pfam" id="PF00024">
    <property type="entry name" value="PAN_1"/>
    <property type="match status" value="1"/>
</dbReference>
<feature type="disulfide bond" evidence="9">
    <location>
        <begin position="309"/>
        <end position="319"/>
    </location>
</feature>
<evidence type="ECO:0000256" key="2">
    <source>
        <dbReference type="ARBA" id="ARBA00022525"/>
    </source>
</evidence>
<dbReference type="SUPFAM" id="SSF56487">
    <property type="entry name" value="SRCR-like"/>
    <property type="match status" value="1"/>
</dbReference>
<evidence type="ECO:0000259" key="11">
    <source>
        <dbReference type="PROSITE" id="PS50287"/>
    </source>
</evidence>
<evidence type="ECO:0000259" key="12">
    <source>
        <dbReference type="PROSITE" id="PS50948"/>
    </source>
</evidence>
<keyword evidence="14" id="KW-1185">Reference proteome</keyword>
<evidence type="ECO:0000256" key="4">
    <source>
        <dbReference type="ARBA" id="ARBA00022729"/>
    </source>
</evidence>
<dbReference type="Gene3D" id="2.20.100.10">
    <property type="entry name" value="Thrombospondin type-1 (TSP1) repeat"/>
    <property type="match status" value="24"/>
</dbReference>
<dbReference type="FunFam" id="2.20.100.10:FF:000067">
    <property type="entry name" value="Hemicentin 1"/>
    <property type="match status" value="1"/>
</dbReference>
<dbReference type="SMART" id="SM00209">
    <property type="entry name" value="TSP1"/>
    <property type="match status" value="24"/>
</dbReference>